<name>A0A553QCF3_9TELE</name>
<feature type="compositionally biased region" description="Low complexity" evidence="1">
    <location>
        <begin position="340"/>
        <end position="357"/>
    </location>
</feature>
<organism evidence="2 3">
    <name type="scientific">Danionella cerebrum</name>
    <dbReference type="NCBI Taxonomy" id="2873325"/>
    <lineage>
        <taxon>Eukaryota</taxon>
        <taxon>Metazoa</taxon>
        <taxon>Chordata</taxon>
        <taxon>Craniata</taxon>
        <taxon>Vertebrata</taxon>
        <taxon>Euteleostomi</taxon>
        <taxon>Actinopterygii</taxon>
        <taxon>Neopterygii</taxon>
        <taxon>Teleostei</taxon>
        <taxon>Ostariophysi</taxon>
        <taxon>Cypriniformes</taxon>
        <taxon>Danionidae</taxon>
        <taxon>Danioninae</taxon>
        <taxon>Danionella</taxon>
    </lineage>
</organism>
<evidence type="ECO:0000313" key="3">
    <source>
        <dbReference type="Proteomes" id="UP000316079"/>
    </source>
</evidence>
<dbReference type="AlphaFoldDB" id="A0A553QCF3"/>
<feature type="region of interest" description="Disordered" evidence="1">
    <location>
        <begin position="32"/>
        <end position="69"/>
    </location>
</feature>
<comment type="caution">
    <text evidence="2">The sequence shown here is derived from an EMBL/GenBank/DDBJ whole genome shotgun (WGS) entry which is preliminary data.</text>
</comment>
<sequence length="401" mass="43756">MSNVDSSWNTWLLLKTVRVFFFLPEPDSEMSFPERPSKSCGASSSSSSSPPPPGFRVTVSSGSSGENQIGIPLSKLKAIRSVRMSPCNHGNPPYVRGARRGIGVQKKTKSRHYWLRFHFAFDRASGSVEALAQRALFGSIREQIKIEIVVERIASAGDLVESDAAPSIGRMARCIMTTPWFGLEPVFFGQSSKSPLKEMQMRSNTVLFSDDDDDDDDDAAAQFSFLTELISSDSEHGETRRDAEHALLNCCSSRETEGERESQQSGARAACSEALEENTHSCLLHNLTNITDPEEKLEKRVRDGAGFPADPIQAVAEEEGKPADYEHAHDHGQNKHELLSSRSASGSSSPGLRSPGGDEAQCPFSRLESSRLKPFSNCGVPDAPSGSLLFSDIFRVLVLAT</sequence>
<keyword evidence="3" id="KW-1185">Reference proteome</keyword>
<dbReference type="Proteomes" id="UP000316079">
    <property type="component" value="Unassembled WGS sequence"/>
</dbReference>
<protein>
    <submittedName>
        <fullName evidence="2">Uncharacterized protein</fullName>
    </submittedName>
</protein>
<proteinExistence type="predicted"/>
<evidence type="ECO:0000256" key="1">
    <source>
        <dbReference type="SAM" id="MobiDB-lite"/>
    </source>
</evidence>
<gene>
    <name evidence="2" type="ORF">DNTS_005999</name>
</gene>
<feature type="compositionally biased region" description="Polar residues" evidence="1">
    <location>
        <begin position="58"/>
        <end position="67"/>
    </location>
</feature>
<dbReference type="EMBL" id="SRMA01026116">
    <property type="protein sequence ID" value="TRY87614.1"/>
    <property type="molecule type" value="Genomic_DNA"/>
</dbReference>
<feature type="compositionally biased region" description="Basic and acidic residues" evidence="1">
    <location>
        <begin position="320"/>
        <end position="339"/>
    </location>
</feature>
<feature type="region of interest" description="Disordered" evidence="1">
    <location>
        <begin position="320"/>
        <end position="363"/>
    </location>
</feature>
<accession>A0A553QCF3</accession>
<reference evidence="2 3" key="1">
    <citation type="journal article" date="2019" name="Sci. Data">
        <title>Hybrid genome assembly and annotation of Danionella translucida.</title>
        <authorList>
            <person name="Kadobianskyi M."/>
            <person name="Schulze L."/>
            <person name="Schuelke M."/>
            <person name="Judkewitz B."/>
        </authorList>
    </citation>
    <scope>NUCLEOTIDE SEQUENCE [LARGE SCALE GENOMIC DNA]</scope>
    <source>
        <strain evidence="2 3">Bolton</strain>
    </source>
</reference>
<evidence type="ECO:0000313" key="2">
    <source>
        <dbReference type="EMBL" id="TRY87614.1"/>
    </source>
</evidence>